<accession>A0A7S0ZVT5</accession>
<reference evidence="3" key="1">
    <citation type="submission" date="2021-01" db="EMBL/GenBank/DDBJ databases">
        <authorList>
            <person name="Corre E."/>
            <person name="Pelletier E."/>
            <person name="Niang G."/>
            <person name="Scheremetjew M."/>
            <person name="Finn R."/>
            <person name="Kale V."/>
            <person name="Holt S."/>
            <person name="Cochrane G."/>
            <person name="Meng A."/>
            <person name="Brown T."/>
            <person name="Cohen L."/>
        </authorList>
    </citation>
    <scope>NUCLEOTIDE SEQUENCE</scope>
</reference>
<gene>
    <name evidence="3" type="ORF">NSCI0253_LOCUS8590</name>
</gene>
<sequence>MAQAKSDYQVYCFFLHIRGLAMGNKVNKMLAAIDQSEDKDKVRRAMEELFQKYDTNNSGYLDRHGKNDQFELLLHNLVQYIEDEANRLGHVPEGFETETHDWIKGTMDANGDGKCSREEFMSSIEKVLHDEHAIIKEKASHVRTLGGSE</sequence>
<name>A0A7S0ZVT5_NOCSC</name>
<evidence type="ECO:0000256" key="1">
    <source>
        <dbReference type="ARBA" id="ARBA00022837"/>
    </source>
</evidence>
<feature type="domain" description="EF-hand" evidence="2">
    <location>
        <begin position="107"/>
        <end position="121"/>
    </location>
</feature>
<dbReference type="Gene3D" id="1.10.238.10">
    <property type="entry name" value="EF-hand"/>
    <property type="match status" value="1"/>
</dbReference>
<evidence type="ECO:0000259" key="2">
    <source>
        <dbReference type="Pfam" id="PF13202"/>
    </source>
</evidence>
<dbReference type="EMBL" id="HBFQ01012268">
    <property type="protein sequence ID" value="CAD8834242.1"/>
    <property type="molecule type" value="Transcribed_RNA"/>
</dbReference>
<dbReference type="Pfam" id="PF13202">
    <property type="entry name" value="EF-hand_5"/>
    <property type="match status" value="2"/>
</dbReference>
<dbReference type="InterPro" id="IPR011992">
    <property type="entry name" value="EF-hand-dom_pair"/>
</dbReference>
<dbReference type="InterPro" id="IPR002048">
    <property type="entry name" value="EF_hand_dom"/>
</dbReference>
<organism evidence="3">
    <name type="scientific">Noctiluca scintillans</name>
    <name type="common">Sea sparkle</name>
    <name type="synonym">Red tide dinoflagellate</name>
    <dbReference type="NCBI Taxonomy" id="2966"/>
    <lineage>
        <taxon>Eukaryota</taxon>
        <taxon>Sar</taxon>
        <taxon>Alveolata</taxon>
        <taxon>Dinophyceae</taxon>
        <taxon>Noctilucales</taxon>
        <taxon>Noctilucaceae</taxon>
        <taxon>Noctiluca</taxon>
    </lineage>
</organism>
<dbReference type="InterPro" id="IPR018247">
    <property type="entry name" value="EF_Hand_1_Ca_BS"/>
</dbReference>
<protein>
    <recommendedName>
        <fullName evidence="2">EF-hand domain-containing protein</fullName>
    </recommendedName>
</protein>
<dbReference type="PROSITE" id="PS00018">
    <property type="entry name" value="EF_HAND_1"/>
    <property type="match status" value="1"/>
</dbReference>
<dbReference type="SUPFAM" id="SSF47473">
    <property type="entry name" value="EF-hand"/>
    <property type="match status" value="1"/>
</dbReference>
<keyword evidence="1" id="KW-0106">Calcium</keyword>
<dbReference type="AlphaFoldDB" id="A0A7S0ZVT5"/>
<feature type="domain" description="EF-hand" evidence="2">
    <location>
        <begin position="47"/>
        <end position="63"/>
    </location>
</feature>
<proteinExistence type="predicted"/>
<evidence type="ECO:0000313" key="3">
    <source>
        <dbReference type="EMBL" id="CAD8834242.1"/>
    </source>
</evidence>
<dbReference type="GO" id="GO:0005509">
    <property type="term" value="F:calcium ion binding"/>
    <property type="evidence" value="ECO:0007669"/>
    <property type="project" value="InterPro"/>
</dbReference>